<proteinExistence type="predicted"/>
<keyword evidence="1" id="KW-0472">Membrane</keyword>
<dbReference type="Proteomes" id="UP000035680">
    <property type="component" value="Unassembled WGS sequence"/>
</dbReference>
<keyword evidence="2" id="KW-1185">Reference proteome</keyword>
<dbReference type="AlphaFoldDB" id="A0A0K0FCM3"/>
<dbReference type="InterPro" id="IPR013320">
    <property type="entry name" value="ConA-like_dom_sf"/>
</dbReference>
<sequence>MLLKNVLFNKPSNIFPYIIGLILLIYFPNLSYSQYYNRELKYLDYYLGIEPFTNNGLIMSKKNIEDNFIHSPSELNCNLETRCAWFNVKSDNILDTSDFYAFEKTKEKSFPYQVIPGPRNQPIGKKFFFAGNITVPGESAIISSPPIGCQKGKGSISFTYWLYNEAKIEVLLIKPFRHHKRVQLLETPYLGCNNDDSTNGICTFTFREINEPFKLGIRAFNLKDPGIGSFVLITDITYVSDEICHTNPLKNIFGDVSLKVKNHYENLSEIKVSSDLNANGLFNRSEWWNKFDTSSNWMVGKNTKLWKEFMLSNDKPKGTFLYQYIDEYSEKPYGVLESTSISCTKGMSSLSFSLWMTPRTQISVCSVNLDNVPLSCVDISDEDIQQPMIIDVDPSQSEHFKFTFEVLSFDKSNPAIIVIDNILFNGRLCHERDEESTEVLEPEILNQIFQPYNSFEAVKDERKLDCDYELSNCKEWEDHGNIFRRSIIPSETPFSLPSSMDGRGNVAVFFTATKPKILKSPEIPCVYDGKITINYYMSQYASMKVCVVDECLEAHHKEYKLVFKVSSKRPFSIAIITESMGPAFVILKSITTQGNFCPMPRLNEIACKKIQCFFRNSTCSYNGKSISEMSKEWRLFNHHGIISILDGNYQISILKSPIFELSSPIDIHITVIQSTFGSRLLMCEDENVTNLDVCEQLMGPKIDKQTKEILQVRLDPDVKKFAIVSHYDKYLQFGKALFVIDSIRVTNVDGNPLC</sequence>
<dbReference type="SUPFAM" id="SSF49899">
    <property type="entry name" value="Concanavalin A-like lectins/glucanases"/>
    <property type="match status" value="2"/>
</dbReference>
<accession>A0A0K0FCM3</accession>
<protein>
    <submittedName>
        <fullName evidence="3">MAM domain-containing protein</fullName>
    </submittedName>
</protein>
<evidence type="ECO:0000313" key="3">
    <source>
        <dbReference type="WBParaSite" id="SVE_0658800.1"/>
    </source>
</evidence>
<reference evidence="2" key="1">
    <citation type="submission" date="2014-07" db="EMBL/GenBank/DDBJ databases">
        <authorList>
            <person name="Martin A.A"/>
            <person name="De Silva N."/>
        </authorList>
    </citation>
    <scope>NUCLEOTIDE SEQUENCE</scope>
</reference>
<keyword evidence="1" id="KW-1133">Transmembrane helix</keyword>
<evidence type="ECO:0000256" key="1">
    <source>
        <dbReference type="SAM" id="Phobius"/>
    </source>
</evidence>
<dbReference type="WBParaSite" id="SVE_0658800.1">
    <property type="protein sequence ID" value="SVE_0658800.1"/>
    <property type="gene ID" value="SVE_0658800"/>
</dbReference>
<keyword evidence="1" id="KW-0812">Transmembrane</keyword>
<organism evidence="2 3">
    <name type="scientific">Strongyloides venezuelensis</name>
    <name type="common">Threadworm</name>
    <dbReference type="NCBI Taxonomy" id="75913"/>
    <lineage>
        <taxon>Eukaryota</taxon>
        <taxon>Metazoa</taxon>
        <taxon>Ecdysozoa</taxon>
        <taxon>Nematoda</taxon>
        <taxon>Chromadorea</taxon>
        <taxon>Rhabditida</taxon>
        <taxon>Tylenchina</taxon>
        <taxon>Panagrolaimomorpha</taxon>
        <taxon>Strongyloidoidea</taxon>
        <taxon>Strongyloididae</taxon>
        <taxon>Strongyloides</taxon>
    </lineage>
</organism>
<feature type="transmembrane region" description="Helical" evidence="1">
    <location>
        <begin position="14"/>
        <end position="32"/>
    </location>
</feature>
<reference evidence="3" key="2">
    <citation type="submission" date="2015-08" db="UniProtKB">
        <authorList>
            <consortium name="WormBaseParasite"/>
        </authorList>
    </citation>
    <scope>IDENTIFICATION</scope>
</reference>
<name>A0A0K0FCM3_STRVS</name>
<evidence type="ECO:0000313" key="2">
    <source>
        <dbReference type="Proteomes" id="UP000035680"/>
    </source>
</evidence>